<evidence type="ECO:0000256" key="4">
    <source>
        <dbReference type="ARBA" id="ARBA00022538"/>
    </source>
</evidence>
<evidence type="ECO:0000256" key="9">
    <source>
        <dbReference type="ARBA" id="ARBA00023065"/>
    </source>
</evidence>
<evidence type="ECO:0000256" key="15">
    <source>
        <dbReference type="ARBA" id="ARBA00034544"/>
    </source>
</evidence>
<comment type="catalytic activity">
    <reaction evidence="12">
        <text>H(+)(in) = H(+)(out)</text>
        <dbReference type="Rhea" id="RHEA:34979"/>
        <dbReference type="ChEBI" id="CHEBI:15378"/>
    </reaction>
</comment>
<dbReference type="GeneID" id="100181076"/>
<dbReference type="GO" id="GO:0022841">
    <property type="term" value="F:potassium ion leak channel activity"/>
    <property type="evidence" value="ECO:0000318"/>
    <property type="project" value="GO_Central"/>
</dbReference>
<reference evidence="18" key="3">
    <citation type="submission" date="2025-09" db="UniProtKB">
        <authorList>
            <consortium name="Ensembl"/>
        </authorList>
    </citation>
    <scope>IDENTIFICATION</scope>
</reference>
<dbReference type="GO" id="GO:0005764">
    <property type="term" value="C:lysosome"/>
    <property type="evidence" value="ECO:0000318"/>
    <property type="project" value="GO_Central"/>
</dbReference>
<dbReference type="GO" id="GO:0015252">
    <property type="term" value="F:proton channel activity"/>
    <property type="evidence" value="ECO:0007669"/>
    <property type="project" value="InterPro"/>
</dbReference>
<reference evidence="19" key="1">
    <citation type="journal article" date="2002" name="Science">
        <title>The draft genome of Ciona intestinalis: insights into chordate and vertebrate origins.</title>
        <authorList>
            <person name="Dehal P."/>
            <person name="Satou Y."/>
            <person name="Campbell R.K."/>
            <person name="Chapman J."/>
            <person name="Degnan B."/>
            <person name="De Tomaso A."/>
            <person name="Davidson B."/>
            <person name="Di Gregorio A."/>
            <person name="Gelpke M."/>
            <person name="Goodstein D.M."/>
            <person name="Harafuji N."/>
            <person name="Hastings K.E."/>
            <person name="Ho I."/>
            <person name="Hotta K."/>
            <person name="Huang W."/>
            <person name="Kawashima T."/>
            <person name="Lemaire P."/>
            <person name="Martinez D."/>
            <person name="Meinertzhagen I.A."/>
            <person name="Necula S."/>
            <person name="Nonaka M."/>
            <person name="Putnam N."/>
            <person name="Rash S."/>
            <person name="Saiga H."/>
            <person name="Satake M."/>
            <person name="Terry A."/>
            <person name="Yamada L."/>
            <person name="Wang H.G."/>
            <person name="Awazu S."/>
            <person name="Azumi K."/>
            <person name="Boore J."/>
            <person name="Branno M."/>
            <person name="Chin-Bow S."/>
            <person name="DeSantis R."/>
            <person name="Doyle S."/>
            <person name="Francino P."/>
            <person name="Keys D.N."/>
            <person name="Haga S."/>
            <person name="Hayashi H."/>
            <person name="Hino K."/>
            <person name="Imai K.S."/>
            <person name="Inaba K."/>
            <person name="Kano S."/>
            <person name="Kobayashi K."/>
            <person name="Kobayashi M."/>
            <person name="Lee B.I."/>
            <person name="Makabe K.W."/>
            <person name="Manohar C."/>
            <person name="Matassi G."/>
            <person name="Medina M."/>
            <person name="Mochizuki Y."/>
            <person name="Mount S."/>
            <person name="Morishita T."/>
            <person name="Miura S."/>
            <person name="Nakayama A."/>
            <person name="Nishizaka S."/>
            <person name="Nomoto H."/>
            <person name="Ohta F."/>
            <person name="Oishi K."/>
            <person name="Rigoutsos I."/>
            <person name="Sano M."/>
            <person name="Sasaki A."/>
            <person name="Sasakura Y."/>
            <person name="Shoguchi E."/>
            <person name="Shin-i T."/>
            <person name="Spagnuolo A."/>
            <person name="Stainier D."/>
            <person name="Suzuki M.M."/>
            <person name="Tassy O."/>
            <person name="Takatori N."/>
            <person name="Tokuoka M."/>
            <person name="Yagi K."/>
            <person name="Yoshizaki F."/>
            <person name="Wada S."/>
            <person name="Zhang C."/>
            <person name="Hyatt P.D."/>
            <person name="Larimer F."/>
            <person name="Detter C."/>
            <person name="Doggett N."/>
            <person name="Glavina T."/>
            <person name="Hawkins T."/>
            <person name="Richardson P."/>
            <person name="Lucas S."/>
            <person name="Kohara Y."/>
            <person name="Levine M."/>
            <person name="Satoh N."/>
            <person name="Rokhsar D.S."/>
        </authorList>
    </citation>
    <scope>NUCLEOTIDE SEQUENCE [LARGE SCALE GENOMIC DNA]</scope>
</reference>
<evidence type="ECO:0000256" key="14">
    <source>
        <dbReference type="ARBA" id="ARBA00034430"/>
    </source>
</evidence>
<reference evidence="18" key="2">
    <citation type="submission" date="2025-08" db="UniProtKB">
        <authorList>
            <consortium name="Ensembl"/>
        </authorList>
    </citation>
    <scope>IDENTIFICATION</scope>
</reference>
<feature type="transmembrane region" description="Helical" evidence="17">
    <location>
        <begin position="73"/>
        <end position="91"/>
    </location>
</feature>
<evidence type="ECO:0000256" key="3">
    <source>
        <dbReference type="ARBA" id="ARBA00022448"/>
    </source>
</evidence>
<feature type="transmembrane region" description="Helical" evidence="17">
    <location>
        <begin position="374"/>
        <end position="397"/>
    </location>
</feature>
<keyword evidence="4" id="KW-0633">Potassium transport</keyword>
<keyword evidence="6" id="KW-0631">Potassium channel</keyword>
<evidence type="ECO:0000256" key="16">
    <source>
        <dbReference type="ARBA" id="ARBA00044317"/>
    </source>
</evidence>
<dbReference type="OrthoDB" id="203835at2759"/>
<dbReference type="GeneTree" id="ENSGT00390000015667"/>
<feature type="transmembrane region" description="Helical" evidence="17">
    <location>
        <begin position="103"/>
        <end position="123"/>
    </location>
</feature>
<dbReference type="RefSeq" id="XP_002122718.1">
    <property type="nucleotide sequence ID" value="XM_002122682.5"/>
</dbReference>
<evidence type="ECO:0000256" key="13">
    <source>
        <dbReference type="ARBA" id="ARBA00030477"/>
    </source>
</evidence>
<dbReference type="Ensembl" id="ENSCINT00000032817.1">
    <property type="protein sequence ID" value="ENSCINP00000034010.1"/>
    <property type="gene ID" value="ENSCING00000024234.1"/>
</dbReference>
<dbReference type="PANTHER" id="PTHR31462">
    <property type="entry name" value="ENDOSOMAL/LYSOSOMAL POTASSIUM CHANNEL TMEM175"/>
    <property type="match status" value="1"/>
</dbReference>
<feature type="transmembrane region" description="Helical" evidence="17">
    <location>
        <begin position="445"/>
        <end position="466"/>
    </location>
</feature>
<dbReference type="GO" id="GO:0005768">
    <property type="term" value="C:endosome"/>
    <property type="evidence" value="ECO:0000318"/>
    <property type="project" value="GO_Central"/>
</dbReference>
<evidence type="ECO:0000256" key="17">
    <source>
        <dbReference type="SAM" id="Phobius"/>
    </source>
</evidence>
<keyword evidence="19" id="KW-1185">Reference proteome</keyword>
<dbReference type="InParanoid" id="H2XWH6"/>
<dbReference type="AlphaFoldDB" id="H2XWH6"/>
<feature type="transmembrane region" description="Helical" evidence="17">
    <location>
        <begin position="135"/>
        <end position="156"/>
    </location>
</feature>
<evidence type="ECO:0000256" key="7">
    <source>
        <dbReference type="ARBA" id="ARBA00022958"/>
    </source>
</evidence>
<feature type="transmembrane region" description="Helical" evidence="17">
    <location>
        <begin position="29"/>
        <end position="52"/>
    </location>
</feature>
<comment type="similarity">
    <text evidence="2">Belongs to the TMEM175 family.</text>
</comment>
<evidence type="ECO:0000313" key="18">
    <source>
        <dbReference type="Ensembl" id="ENSCINP00000034010.1"/>
    </source>
</evidence>
<keyword evidence="7" id="KW-0630">Potassium</keyword>
<evidence type="ECO:0000256" key="5">
    <source>
        <dbReference type="ARBA" id="ARBA00022692"/>
    </source>
</evidence>
<dbReference type="Proteomes" id="UP000008144">
    <property type="component" value="Unassembled WGS sequence"/>
</dbReference>
<dbReference type="HOGENOM" id="CLU_052593_0_0_1"/>
<comment type="catalytic activity">
    <reaction evidence="14">
        <text>K(+)(in) = K(+)(out)</text>
        <dbReference type="Rhea" id="RHEA:29463"/>
        <dbReference type="ChEBI" id="CHEBI:29103"/>
    </reaction>
</comment>
<sequence length="494" mass="56536">MTEGEQHAESSSREVTTLHADRIKLYSDALWASIATLMVAPILNSKYMHTLIHTHDEKKKEEIMLTFQTQTKIYFLTFLITCNTWAKHVWSFQLLQYVTDLSVFINMNILLFASILPYSYLILSIFHRGTSMPIIIYCILQLIISIFQIGIVIHSFRYPQLLQRNLRDKPDQEKKNIRNRVLGKLMFGPIILVIAIIVTYFSIDAALVCLAFIMASEWLQALLRRLFLLVPGLQNSTFVQKLSRTDVMFVERITMHRLEAFSDGVTAIAFTLIILDIMQEQQLTKTMVKDKFHNDLFLALASKWPFLVSYVAAFIFISMFWYTHMTLFKQFKECSRLNQLINNLHLSFVGSFPLCFKLGTAFKESNLMKLGVQLGSGAVFLGSSLLLLIYGLTLVRIKFEDDPTITWMNKDVCFGGKYMKILTAQLSILPITGCVSFIISFFTSALTAGICFASMAVVSLLAMMAVNITNYFLYEHNIQETTDHTENRPLLPAE</sequence>
<organism evidence="18 19">
    <name type="scientific">Ciona intestinalis</name>
    <name type="common">Transparent sea squirt</name>
    <name type="synonym">Ascidia intestinalis</name>
    <dbReference type="NCBI Taxonomy" id="7719"/>
    <lineage>
        <taxon>Eukaryota</taxon>
        <taxon>Metazoa</taxon>
        <taxon>Chordata</taxon>
        <taxon>Tunicata</taxon>
        <taxon>Ascidiacea</taxon>
        <taxon>Phlebobranchia</taxon>
        <taxon>Cionidae</taxon>
        <taxon>Ciona</taxon>
    </lineage>
</organism>
<protein>
    <recommendedName>
        <fullName evidence="15">Endosomal/lysosomal proton channel TMEM175</fullName>
    </recommendedName>
    <alternativeName>
        <fullName evidence="16">Potassium channel TMEM175</fullName>
    </alternativeName>
    <alternativeName>
        <fullName evidence="13">Transmembrane protein 175</fullName>
    </alternativeName>
</protein>
<evidence type="ECO:0000256" key="12">
    <source>
        <dbReference type="ARBA" id="ARBA00024169"/>
    </source>
</evidence>
<feature type="transmembrane region" description="Helical" evidence="17">
    <location>
        <begin position="190"/>
        <end position="215"/>
    </location>
</feature>
<keyword evidence="3" id="KW-0813">Transport</keyword>
<dbReference type="KEGG" id="cin:100181076"/>
<dbReference type="InterPro" id="IPR010617">
    <property type="entry name" value="TMEM175-like"/>
</dbReference>
<dbReference type="PANTHER" id="PTHR31462:SF5">
    <property type="entry name" value="ENDOSOMAL_LYSOSOMAL PROTON CHANNEL TMEM175"/>
    <property type="match status" value="1"/>
</dbReference>
<keyword evidence="9" id="KW-0406">Ion transport</keyword>
<accession>H2XWH6</accession>
<keyword evidence="11" id="KW-0407">Ion channel</keyword>
<name>H2XWH6_CIOIN</name>
<dbReference type="STRING" id="7719.ENSCINP00000034010"/>
<dbReference type="FunCoup" id="H2XWH6">
    <property type="interactions" value="63"/>
</dbReference>
<gene>
    <name evidence="18" type="primary">LOC100181076</name>
</gene>
<proteinExistence type="inferred from homology"/>
<comment type="subcellular location">
    <subcellularLocation>
        <location evidence="1">Membrane</location>
        <topology evidence="1">Multi-pass membrane protein</topology>
    </subcellularLocation>
</comment>
<dbReference type="OMA" id="FFFPVSY"/>
<keyword evidence="10 17" id="KW-0472">Membrane</keyword>
<evidence type="ECO:0000256" key="6">
    <source>
        <dbReference type="ARBA" id="ARBA00022826"/>
    </source>
</evidence>
<dbReference type="Pfam" id="PF06736">
    <property type="entry name" value="TMEM175"/>
    <property type="match status" value="2"/>
</dbReference>
<dbReference type="GO" id="GO:0016020">
    <property type="term" value="C:membrane"/>
    <property type="evidence" value="ECO:0007669"/>
    <property type="project" value="UniProtKB-SubCell"/>
</dbReference>
<evidence type="ECO:0000256" key="8">
    <source>
        <dbReference type="ARBA" id="ARBA00022989"/>
    </source>
</evidence>
<evidence type="ECO:0000256" key="1">
    <source>
        <dbReference type="ARBA" id="ARBA00004141"/>
    </source>
</evidence>
<evidence type="ECO:0000313" key="19">
    <source>
        <dbReference type="Proteomes" id="UP000008144"/>
    </source>
</evidence>
<feature type="transmembrane region" description="Helical" evidence="17">
    <location>
        <begin position="418"/>
        <end position="439"/>
    </location>
</feature>
<accession>A0A1W2W6Q0</accession>
<feature type="transmembrane region" description="Helical" evidence="17">
    <location>
        <begin position="258"/>
        <end position="278"/>
    </location>
</feature>
<feature type="transmembrane region" description="Helical" evidence="17">
    <location>
        <begin position="344"/>
        <end position="362"/>
    </location>
</feature>
<evidence type="ECO:0000256" key="11">
    <source>
        <dbReference type="ARBA" id="ARBA00023303"/>
    </source>
</evidence>
<keyword evidence="8 17" id="KW-1133">Transmembrane helix</keyword>
<feature type="transmembrane region" description="Helical" evidence="17">
    <location>
        <begin position="304"/>
        <end position="323"/>
    </location>
</feature>
<evidence type="ECO:0000256" key="2">
    <source>
        <dbReference type="ARBA" id="ARBA00006920"/>
    </source>
</evidence>
<evidence type="ECO:0000256" key="10">
    <source>
        <dbReference type="ARBA" id="ARBA00023136"/>
    </source>
</evidence>
<keyword evidence="5 17" id="KW-0812">Transmembrane</keyword>